<dbReference type="InterPro" id="IPR050708">
    <property type="entry name" value="T6SS_VgrG/RHS"/>
</dbReference>
<keyword evidence="1" id="KW-0677">Repeat</keyword>
<keyword evidence="7" id="KW-1185">Reference proteome</keyword>
<dbReference type="Pfam" id="PF20148">
    <property type="entry name" value="DUF6531"/>
    <property type="match status" value="1"/>
</dbReference>
<dbReference type="EMBL" id="CP095474">
    <property type="protein sequence ID" value="URN16730.1"/>
    <property type="molecule type" value="Genomic_DNA"/>
</dbReference>
<dbReference type="InterPro" id="IPR045351">
    <property type="entry name" value="DUF6531"/>
</dbReference>
<reference evidence="6" key="1">
    <citation type="submission" date="2022-04" db="EMBL/GenBank/DDBJ databases">
        <title>Systematic whole-genome sequencing reveals an unexpected diversity among actinomycetoma pathogens and provides insights into their antibacterial susceptibilities.</title>
        <authorList>
            <person name="Watson A.K."/>
            <person name="Kepplinger B."/>
            <person name="Bakhiet S.M."/>
            <person name="Mhmoud N.A."/>
            <person name="Chapman J."/>
            <person name="Allenby N."/>
            <person name="Mickiewicz K."/>
            <person name="Goodfellow M."/>
            <person name="Fahal A.H."/>
            <person name="Errington J."/>
        </authorList>
    </citation>
    <scope>NUCLEOTIDE SEQUENCE</scope>
    <source>
        <strain evidence="6">SD 504</strain>
    </source>
</reference>
<feature type="compositionally biased region" description="Low complexity" evidence="2">
    <location>
        <begin position="372"/>
        <end position="382"/>
    </location>
</feature>
<feature type="region of interest" description="Disordered" evidence="2">
    <location>
        <begin position="478"/>
        <end position="506"/>
    </location>
</feature>
<feature type="domain" description="Teneurin-like YD-shell" evidence="5">
    <location>
        <begin position="1320"/>
        <end position="1397"/>
    </location>
</feature>
<sequence length="1543" mass="168576">MGGVWDGLGNAWDGTKRFVGQAIDRATDGTGALLDHVGAEGLADDLEDWGDETASSLGVDVPEQRLGQTEQADELVHGRPDAIEATAKNLRDFESAFDTVGQALKRLDSADWKGEAADAFREKSALLPADWLRAAGACGEAAAALGAYAKVLTRAQAMAREAVDLHRKGREESKKAVDAHNAKVDAYNASLTSDRPLPRPPEFTDPGAALREQAEEVLAAARRQRDEAARAAAASVKAALRHAPDPSAGRTVLAALQDTAMAQGIERLHFVGGAVKGTIGVTNFVRSLLPVDPYNVTHPAEYYKNTNMTLAGLVTTTVHPDQALEGAWEAAKKDPSEAAGRLIPELLGTKGAGGLRTVAAGAKGAVRHGADDAAQAARQGTAEPTEQSRTKDAVCSGNTDPVDLATGAVFLVQTDAVLPGVLPLVFRRRVASDYRAGRWFGPSWASTADQRLEIDAQGVVLVCDDGLLLSYPHPAPGVPTLPSHGPRRPLSRDADGGYTVTDPETGSTWHFTEHRPGRALLGQVDDRNGNLITFEYDEDGAPTSIVRHGGPHLRLTTRDGRVTALHLAGGAPDGTDLELVRYGYTDGHLTDVVDSSGLPLRFAYDDRGRITSWTDRNGSRYDYAYDDLDRCVAQGGEDGHLAHRFTYDETDPETGHRVTTVTTPAGATRRYLVNAAHQVVAETDPLGATTRYERDHRNRLLSHTDPLGHTTRFTYDEDGNLTEVTRPDGRRTRAEYDVRGLPVRIVHPDGRVVRQTYDERGNRTSVTDPSGATTTFAYDDAGRLTSVTDPLGHTTAVRCDAAGLPVAVTDALGATTRCTRDALGRPTAVTDPLGATTRLEWTPEGRLSRRVEPDGTEQTWTYDGEGNCLTHTDALGGVSRFEYTHFDLLKARTGPDGVRHEFTHDTDLRLVEVRNPQGLTWTYTYDAAGRLRSETDFDGRTLTYEHDPAGRLTARTNGLGETVRYERDALGRTVRKDAAGTVTTFAYDVFDELAEAASPDVTLTRLRDRHGRLLSETVNGRELRYAYDAAGRRTGRTTPTGAVSEWTYDAAGRHTHLTTSGRTLAFAYDAAGRETARHLPGALRLTHAYDAAGRLTHQHAGTPGRTLQDRAYAYRPDGHLTGVDDLLAGPRRFDLDAAGRVTAVHAADWTERYAYDEAGNQTQAAWPASHPGREATGPRAYTGTRITRAGRVRYEHDAQGRVVLRRKPRLSRGPDTWRYTWDPEDRLTSVTTPDGTVWRYVYDPLGRRTAKRRLADDGETVLEETVFTWDGTTLCEQTTDSPDLPHPVALTWDHKGLQPLAQTERLLRRDAPQEAVDARFFSMVTDLVGTPSELVDESGALAWHTRTTLWGTTTWSSASTTYTPLRFPGQYYDPETGLHYNVFRHYDPETARYLSPDPLGLAPAPNPAAYVDNPHTWTDPLGLAPCPLQEGKQANGNFISGSLEGENLADQLRRESAQSIFTEEGWLTAEAIAGSRRITSGEKIGNSIVRDLMTADGSTLKEWGKYSTETHQSPYGDFQVHYYYNHETGKILLYDYKVVMNRR</sequence>
<dbReference type="NCBIfam" id="TIGR03696">
    <property type="entry name" value="Rhs_assc_core"/>
    <property type="match status" value="1"/>
</dbReference>
<organism evidence="6 7">
    <name type="scientific">Streptomyces sudanensis</name>
    <dbReference type="NCBI Taxonomy" id="436397"/>
    <lineage>
        <taxon>Bacteria</taxon>
        <taxon>Bacillati</taxon>
        <taxon>Actinomycetota</taxon>
        <taxon>Actinomycetes</taxon>
        <taxon>Kitasatosporales</taxon>
        <taxon>Streptomycetaceae</taxon>
        <taxon>Streptomyces</taxon>
    </lineage>
</organism>
<dbReference type="Pfam" id="PF21725">
    <property type="entry name" value="T7SS_signal"/>
    <property type="match status" value="1"/>
</dbReference>
<dbReference type="InterPro" id="IPR049082">
    <property type="entry name" value="T7SS_signal"/>
</dbReference>
<dbReference type="RefSeq" id="WP_275563603.1">
    <property type="nucleotide sequence ID" value="NZ_CP095474.1"/>
</dbReference>
<feature type="region of interest" description="Disordered" evidence="2">
    <location>
        <begin position="843"/>
        <end position="863"/>
    </location>
</feature>
<dbReference type="InterPro" id="IPR006530">
    <property type="entry name" value="YD"/>
</dbReference>
<evidence type="ECO:0000259" key="4">
    <source>
        <dbReference type="Pfam" id="PF21725"/>
    </source>
</evidence>
<evidence type="ECO:0000259" key="5">
    <source>
        <dbReference type="Pfam" id="PF25023"/>
    </source>
</evidence>
<gene>
    <name evidence="6" type="ORF">MW084_13100</name>
</gene>
<protein>
    <submittedName>
        <fullName evidence="6">DUF6531 domain-containing protein</fullName>
    </submittedName>
</protein>
<evidence type="ECO:0000313" key="6">
    <source>
        <dbReference type="EMBL" id="URN16730.1"/>
    </source>
</evidence>
<feature type="domain" description="Putative T7SS secretion signal" evidence="4">
    <location>
        <begin position="10"/>
        <end position="245"/>
    </location>
</feature>
<feature type="domain" description="DUF6531" evidence="3">
    <location>
        <begin position="400"/>
        <end position="471"/>
    </location>
</feature>
<evidence type="ECO:0000259" key="3">
    <source>
        <dbReference type="Pfam" id="PF20148"/>
    </source>
</evidence>
<evidence type="ECO:0000313" key="7">
    <source>
        <dbReference type="Proteomes" id="UP001056383"/>
    </source>
</evidence>
<accession>A0ABY4TET7</accession>
<evidence type="ECO:0000256" key="1">
    <source>
        <dbReference type="ARBA" id="ARBA00022737"/>
    </source>
</evidence>
<dbReference type="InterPro" id="IPR056823">
    <property type="entry name" value="TEN-like_YD-shell"/>
</dbReference>
<dbReference type="Pfam" id="PF05593">
    <property type="entry name" value="RHS_repeat"/>
    <property type="match status" value="11"/>
</dbReference>
<dbReference type="InterPro" id="IPR031325">
    <property type="entry name" value="RHS_repeat"/>
</dbReference>
<feature type="compositionally biased region" description="Basic and acidic residues" evidence="2">
    <location>
        <begin position="843"/>
        <end position="853"/>
    </location>
</feature>
<dbReference type="NCBIfam" id="TIGR01643">
    <property type="entry name" value="YD_repeat_2x"/>
    <property type="match status" value="16"/>
</dbReference>
<dbReference type="PANTHER" id="PTHR32305:SF15">
    <property type="entry name" value="PROTEIN RHSA-RELATED"/>
    <property type="match status" value="1"/>
</dbReference>
<feature type="region of interest" description="Disordered" evidence="2">
    <location>
        <begin position="369"/>
        <end position="395"/>
    </location>
</feature>
<dbReference type="InterPro" id="IPR022385">
    <property type="entry name" value="Rhs_assc_core"/>
</dbReference>
<name>A0ABY4TET7_9ACTN</name>
<proteinExistence type="predicted"/>
<dbReference type="PANTHER" id="PTHR32305">
    <property type="match status" value="1"/>
</dbReference>
<dbReference type="Pfam" id="PF25023">
    <property type="entry name" value="TEN_YD-shell"/>
    <property type="match status" value="1"/>
</dbReference>
<evidence type="ECO:0000256" key="2">
    <source>
        <dbReference type="SAM" id="MobiDB-lite"/>
    </source>
</evidence>
<dbReference type="Proteomes" id="UP001056383">
    <property type="component" value="Chromosome"/>
</dbReference>
<dbReference type="Gene3D" id="2.180.10.10">
    <property type="entry name" value="RHS repeat-associated core"/>
    <property type="match status" value="3"/>
</dbReference>